<keyword evidence="3" id="KW-1185">Reference proteome</keyword>
<dbReference type="AlphaFoldDB" id="A0A432WLC7"/>
<accession>A0A432WLC7</accession>
<organism evidence="2 3">
    <name type="scientific">Aliidiomarina soli</name>
    <dbReference type="NCBI Taxonomy" id="1928574"/>
    <lineage>
        <taxon>Bacteria</taxon>
        <taxon>Pseudomonadati</taxon>
        <taxon>Pseudomonadota</taxon>
        <taxon>Gammaproteobacteria</taxon>
        <taxon>Alteromonadales</taxon>
        <taxon>Idiomarinaceae</taxon>
        <taxon>Aliidiomarina</taxon>
    </lineage>
</organism>
<dbReference type="EMBL" id="PIPO01000001">
    <property type="protein sequence ID" value="RUO34622.1"/>
    <property type="molecule type" value="Genomic_DNA"/>
</dbReference>
<reference evidence="2 3" key="1">
    <citation type="journal article" date="2011" name="Front. Microbiol.">
        <title>Genomic signatures of strain selection and enhancement in Bacillus atrophaeus var. globigii, a historical biowarfare simulant.</title>
        <authorList>
            <person name="Gibbons H.S."/>
            <person name="Broomall S.M."/>
            <person name="McNew L.A."/>
            <person name="Daligault H."/>
            <person name="Chapman C."/>
            <person name="Bruce D."/>
            <person name="Karavis M."/>
            <person name="Krepps M."/>
            <person name="McGregor P.A."/>
            <person name="Hong C."/>
            <person name="Park K.H."/>
            <person name="Akmal A."/>
            <person name="Feldman A."/>
            <person name="Lin J.S."/>
            <person name="Chang W.E."/>
            <person name="Higgs B.W."/>
            <person name="Demirev P."/>
            <person name="Lindquist J."/>
            <person name="Liem A."/>
            <person name="Fochler E."/>
            <person name="Read T.D."/>
            <person name="Tapia R."/>
            <person name="Johnson S."/>
            <person name="Bishop-Lilly K.A."/>
            <person name="Detter C."/>
            <person name="Han C."/>
            <person name="Sozhamannan S."/>
            <person name="Rosenzweig C.N."/>
            <person name="Skowronski E.W."/>
        </authorList>
    </citation>
    <scope>NUCLEOTIDE SEQUENCE [LARGE SCALE GENOMIC DNA]</scope>
    <source>
        <strain evidence="2 3">Y4G10-17</strain>
    </source>
</reference>
<evidence type="ECO:0000313" key="2">
    <source>
        <dbReference type="EMBL" id="RUO34622.1"/>
    </source>
</evidence>
<dbReference type="RefSeq" id="WP_126797681.1">
    <property type="nucleotide sequence ID" value="NZ_PIPO01000001.1"/>
</dbReference>
<feature type="chain" id="PRO_5019356313" description="Adhesin domain-containing protein" evidence="1">
    <location>
        <begin position="33"/>
        <end position="217"/>
    </location>
</feature>
<dbReference type="Proteomes" id="UP000287823">
    <property type="component" value="Unassembled WGS sequence"/>
</dbReference>
<evidence type="ECO:0000256" key="1">
    <source>
        <dbReference type="SAM" id="SignalP"/>
    </source>
</evidence>
<comment type="caution">
    <text evidence="2">The sequence shown here is derived from an EMBL/GenBank/DDBJ whole genome shotgun (WGS) entry which is preliminary data.</text>
</comment>
<evidence type="ECO:0000313" key="3">
    <source>
        <dbReference type="Proteomes" id="UP000287823"/>
    </source>
</evidence>
<protein>
    <recommendedName>
        <fullName evidence="4">Adhesin domain-containing protein</fullName>
    </recommendedName>
</protein>
<name>A0A432WLC7_9GAMM</name>
<feature type="signal peptide" evidence="1">
    <location>
        <begin position="1"/>
        <end position="32"/>
    </location>
</feature>
<proteinExistence type="predicted"/>
<keyword evidence="1" id="KW-0732">Signal</keyword>
<gene>
    <name evidence="2" type="ORF">CWE14_01060</name>
</gene>
<sequence length="217" mass="23078">MTLTTKQIRIRAVLGAFCITSALLLVSVSALAADTVVRNHQIDGSETRRLTVENAVGTIQIKAADDDQIRAEVELEGQRHGIFRRKKDVSEVDIEINQRGDQLTLALHEDDVQGNWTLYIPDVEAVSVQLGVGSLEVDQVSAGFSIEVGVGSVELSMPQQALGAFEGNVGVGGISQSGLQNYSSNRAVVTESAEGHGLGNYSVTIEVGVGDITLNAY</sequence>
<evidence type="ECO:0008006" key="4">
    <source>
        <dbReference type="Google" id="ProtNLM"/>
    </source>
</evidence>